<feature type="transmembrane region" description="Helical" evidence="1">
    <location>
        <begin position="38"/>
        <end position="61"/>
    </location>
</feature>
<evidence type="ECO:0000313" key="3">
    <source>
        <dbReference type="Proteomes" id="UP000694545"/>
    </source>
</evidence>
<keyword evidence="3" id="KW-1185">Reference proteome</keyword>
<organism evidence="2 3">
    <name type="scientific">Varanus komodoensis</name>
    <name type="common">Komodo dragon</name>
    <dbReference type="NCBI Taxonomy" id="61221"/>
    <lineage>
        <taxon>Eukaryota</taxon>
        <taxon>Metazoa</taxon>
        <taxon>Chordata</taxon>
        <taxon>Craniata</taxon>
        <taxon>Vertebrata</taxon>
        <taxon>Euteleostomi</taxon>
        <taxon>Lepidosauria</taxon>
        <taxon>Squamata</taxon>
        <taxon>Bifurcata</taxon>
        <taxon>Unidentata</taxon>
        <taxon>Episquamata</taxon>
        <taxon>Toxicofera</taxon>
        <taxon>Anguimorpha</taxon>
        <taxon>Paleoanguimorpha</taxon>
        <taxon>Varanoidea</taxon>
        <taxon>Varanidae</taxon>
        <taxon>Varanus</taxon>
    </lineage>
</organism>
<evidence type="ECO:0000256" key="1">
    <source>
        <dbReference type="SAM" id="Phobius"/>
    </source>
</evidence>
<keyword evidence="1" id="KW-1133">Transmembrane helix</keyword>
<dbReference type="Gene3D" id="1.10.287.770">
    <property type="entry name" value="YojJ-like"/>
    <property type="match status" value="1"/>
</dbReference>
<proteinExistence type="predicted"/>
<reference evidence="2" key="1">
    <citation type="submission" date="2025-08" db="UniProtKB">
        <authorList>
            <consortium name="Ensembl"/>
        </authorList>
    </citation>
    <scope>IDENTIFICATION</scope>
</reference>
<keyword evidence="1" id="KW-0812">Transmembrane</keyword>
<dbReference type="AlphaFoldDB" id="A0A8D2JG49"/>
<accession>A0A8D2JG49</accession>
<feature type="transmembrane region" description="Helical" evidence="1">
    <location>
        <begin position="12"/>
        <end position="32"/>
    </location>
</feature>
<reference evidence="2" key="2">
    <citation type="submission" date="2025-09" db="UniProtKB">
        <authorList>
            <consortium name="Ensembl"/>
        </authorList>
    </citation>
    <scope>IDENTIFICATION</scope>
</reference>
<keyword evidence="1" id="KW-0472">Membrane</keyword>
<name>A0A8D2JG49_VARKO</name>
<protein>
    <submittedName>
        <fullName evidence="2">Uncharacterized protein</fullName>
    </submittedName>
</protein>
<dbReference type="Proteomes" id="UP000694545">
    <property type="component" value="Unplaced"/>
</dbReference>
<dbReference type="Ensembl" id="ENSVKKT00000011844.1">
    <property type="protein sequence ID" value="ENSVKKP00000011566.1"/>
    <property type="gene ID" value="ENSVKKG00000008061.1"/>
</dbReference>
<evidence type="ECO:0000313" key="2">
    <source>
        <dbReference type="Ensembl" id="ENSVKKP00000011566.1"/>
    </source>
</evidence>
<sequence>YLFFGARRRPFYLNIILIVNNICLFICSGDCYRITPGIMAGIIAVDMFLTVLLLIPVYCILGKLVPSSSPCEKRGRQKAEIVSGEKCEMQMLWVQGIKET</sequence>